<organism evidence="1 2">
    <name type="scientific">Trichonephila inaurata madagascariensis</name>
    <dbReference type="NCBI Taxonomy" id="2747483"/>
    <lineage>
        <taxon>Eukaryota</taxon>
        <taxon>Metazoa</taxon>
        <taxon>Ecdysozoa</taxon>
        <taxon>Arthropoda</taxon>
        <taxon>Chelicerata</taxon>
        <taxon>Arachnida</taxon>
        <taxon>Araneae</taxon>
        <taxon>Araneomorphae</taxon>
        <taxon>Entelegynae</taxon>
        <taxon>Araneoidea</taxon>
        <taxon>Nephilidae</taxon>
        <taxon>Trichonephila</taxon>
        <taxon>Trichonephila inaurata</taxon>
    </lineage>
</organism>
<reference evidence="1" key="1">
    <citation type="submission" date="2020-08" db="EMBL/GenBank/DDBJ databases">
        <title>Multicomponent nature underlies the extraordinary mechanical properties of spider dragline silk.</title>
        <authorList>
            <person name="Kono N."/>
            <person name="Nakamura H."/>
            <person name="Mori M."/>
            <person name="Yoshida Y."/>
            <person name="Ohtoshi R."/>
            <person name="Malay A.D."/>
            <person name="Moran D.A.P."/>
            <person name="Tomita M."/>
            <person name="Numata K."/>
            <person name="Arakawa K."/>
        </authorList>
    </citation>
    <scope>NUCLEOTIDE SEQUENCE</scope>
</reference>
<accession>A0A8X6Y013</accession>
<name>A0A8X6Y013_9ARAC</name>
<evidence type="ECO:0008006" key="3">
    <source>
        <dbReference type="Google" id="ProtNLM"/>
    </source>
</evidence>
<evidence type="ECO:0000313" key="2">
    <source>
        <dbReference type="Proteomes" id="UP000886998"/>
    </source>
</evidence>
<protein>
    <recommendedName>
        <fullName evidence="3">Reverse transcriptase</fullName>
    </recommendedName>
</protein>
<gene>
    <name evidence="1" type="primary">AVEN_246261_1</name>
    <name evidence="1" type="ORF">TNIN_308381</name>
</gene>
<dbReference type="Proteomes" id="UP000886998">
    <property type="component" value="Unassembled WGS sequence"/>
</dbReference>
<dbReference type="EMBL" id="BMAV01014229">
    <property type="protein sequence ID" value="GFY62469.1"/>
    <property type="molecule type" value="Genomic_DNA"/>
</dbReference>
<keyword evidence="2" id="KW-1185">Reference proteome</keyword>
<dbReference type="AlphaFoldDB" id="A0A8X6Y013"/>
<proteinExistence type="predicted"/>
<sequence>MDRVAMAPASSHFTAGKYTRFDGWCLIHNSRLNMVLFKANKRGILSAARACRKYGKWDETLPHVINHCPSYSVALQMKQNAVLARIRAVVAFKCTILSENQDVRPNGLRPDLVEHIDNNIYIIKVTIPFENTRQAFNPARERKVFKNLDLLHHFSTFGF</sequence>
<comment type="caution">
    <text evidence="1">The sequence shown here is derived from an EMBL/GenBank/DDBJ whole genome shotgun (WGS) entry which is preliminary data.</text>
</comment>
<evidence type="ECO:0000313" key="1">
    <source>
        <dbReference type="EMBL" id="GFY62469.1"/>
    </source>
</evidence>
<dbReference type="OrthoDB" id="6434464at2759"/>